<dbReference type="SUPFAM" id="SSF53383">
    <property type="entry name" value="PLP-dependent transferases"/>
    <property type="match status" value="1"/>
</dbReference>
<dbReference type="InterPro" id="IPR018319">
    <property type="entry name" value="SelA-like"/>
</dbReference>
<dbReference type="GO" id="GO:0008483">
    <property type="term" value="F:transaminase activity"/>
    <property type="evidence" value="ECO:0007669"/>
    <property type="project" value="UniProtKB-KW"/>
</dbReference>
<dbReference type="AlphaFoldDB" id="A0ABD5QZW2"/>
<dbReference type="InterPro" id="IPR015424">
    <property type="entry name" value="PyrdxlP-dep_Trfase"/>
</dbReference>
<dbReference type="Pfam" id="PF03841">
    <property type="entry name" value="SelA"/>
    <property type="match status" value="1"/>
</dbReference>
<proteinExistence type="predicted"/>
<protein>
    <submittedName>
        <fullName evidence="4">Aminotransferase class V-fold PLP-dependent enzyme</fullName>
    </submittedName>
</protein>
<reference evidence="4 5" key="1">
    <citation type="journal article" date="2019" name="Int. J. Syst. Evol. Microbiol.">
        <title>The Global Catalogue of Microorganisms (GCM) 10K type strain sequencing project: providing services to taxonomists for standard genome sequencing and annotation.</title>
        <authorList>
            <consortium name="The Broad Institute Genomics Platform"/>
            <consortium name="The Broad Institute Genome Sequencing Center for Infectious Disease"/>
            <person name="Wu L."/>
            <person name="Ma J."/>
        </authorList>
    </citation>
    <scope>NUCLEOTIDE SEQUENCE [LARGE SCALE GENOMIC DNA]</scope>
    <source>
        <strain evidence="4 5">CGMCC 1.12124</strain>
    </source>
</reference>
<evidence type="ECO:0000313" key="5">
    <source>
        <dbReference type="Proteomes" id="UP001596118"/>
    </source>
</evidence>
<comment type="caution">
    <text evidence="4">The sequence shown here is derived from an EMBL/GenBank/DDBJ whole genome shotgun (WGS) entry which is preliminary data.</text>
</comment>
<dbReference type="RefSeq" id="WP_256410296.1">
    <property type="nucleotide sequence ID" value="NZ_JANHDM010000001.1"/>
</dbReference>
<feature type="modified residue" description="N6-(pyridoxal phosphate)lysine" evidence="3">
    <location>
        <position position="218"/>
    </location>
</feature>
<keyword evidence="4" id="KW-0032">Aminotransferase</keyword>
<dbReference type="PANTHER" id="PTHR32328:SF0">
    <property type="entry name" value="L-SERYL-TRNA(SEC) SELENIUM TRANSFERASE"/>
    <property type="match status" value="1"/>
</dbReference>
<dbReference type="Proteomes" id="UP001596118">
    <property type="component" value="Unassembled WGS sequence"/>
</dbReference>
<dbReference type="EMBL" id="JBHSKY010000006">
    <property type="protein sequence ID" value="MFC5278081.1"/>
    <property type="molecule type" value="Genomic_DNA"/>
</dbReference>
<evidence type="ECO:0000256" key="2">
    <source>
        <dbReference type="ARBA" id="ARBA00022898"/>
    </source>
</evidence>
<sequence>MSNNDVYDELGVPTVVNASGTKTRIGGSLIRKEALQAMNQAAESFVRLSDLQAAASDRIADATGAEAGYVTNGAASALLLGTAACIAGSDPGVMSQLPDTKDIPSEVVMPRTHRTGYDHAIRGSGATISDIGSNDRRIGTGSSDVEPWEYANAIGEETVAVAHIYKDYATPNLAKVCEIAHDHDVPVIVDAAAELPPIENLSWFTEQGADLVAFSGGKAVRGPQSTGFLAGRRDLIESVAFQHLDMHAAPEIWDPPERLVDTNKIDGVPEQGIGRPLKVGKEELVGLLTALDLFIEEDHEATRTKWRRRADSIAAALGEVDVLSTSIDDSKKSVTPTVIVDVDESLAPVTTAELLLALKQEKPRVFVGADDLADQRFTVNPMCLSAKEVDYVVDRIRANVRGDSAAVTDGGPDVDEQNG</sequence>
<organism evidence="4 5">
    <name type="scientific">Halorubrum rubrum</name>
    <dbReference type="NCBI Taxonomy" id="1126240"/>
    <lineage>
        <taxon>Archaea</taxon>
        <taxon>Methanobacteriati</taxon>
        <taxon>Methanobacteriota</taxon>
        <taxon>Stenosarchaea group</taxon>
        <taxon>Halobacteria</taxon>
        <taxon>Halobacteriales</taxon>
        <taxon>Haloferacaceae</taxon>
        <taxon>Halorubrum</taxon>
    </lineage>
</organism>
<comment type="cofactor">
    <cofactor evidence="1 3">
        <name>pyridoxal 5'-phosphate</name>
        <dbReference type="ChEBI" id="CHEBI:597326"/>
    </cofactor>
</comment>
<keyword evidence="5" id="KW-1185">Reference proteome</keyword>
<gene>
    <name evidence="4" type="ORF">ACFPM1_04790</name>
</gene>
<keyword evidence="2 3" id="KW-0663">Pyridoxal phosphate</keyword>
<evidence type="ECO:0000256" key="1">
    <source>
        <dbReference type="ARBA" id="ARBA00001933"/>
    </source>
</evidence>
<keyword evidence="4" id="KW-0808">Transferase</keyword>
<dbReference type="InterPro" id="IPR015421">
    <property type="entry name" value="PyrdxlP-dep_Trfase_major"/>
</dbReference>
<name>A0ABD5QZW2_9EURY</name>
<evidence type="ECO:0000256" key="3">
    <source>
        <dbReference type="PIRSR" id="PIRSR618319-50"/>
    </source>
</evidence>
<accession>A0ABD5QZW2</accession>
<dbReference type="PANTHER" id="PTHR32328">
    <property type="entry name" value="L-SERYL-TRNA(SEC) SELENIUM TRANSFERASE"/>
    <property type="match status" value="1"/>
</dbReference>
<evidence type="ECO:0000313" key="4">
    <source>
        <dbReference type="EMBL" id="MFC5278081.1"/>
    </source>
</evidence>
<dbReference type="Gene3D" id="3.40.640.10">
    <property type="entry name" value="Type I PLP-dependent aspartate aminotransferase-like (Major domain)"/>
    <property type="match status" value="1"/>
</dbReference>